<accession>A0A2W1NKM2</accession>
<proteinExistence type="predicted"/>
<dbReference type="InterPro" id="IPR010559">
    <property type="entry name" value="Sig_transdc_His_kin_internal"/>
</dbReference>
<dbReference type="Pfam" id="PF07495">
    <property type="entry name" value="Y_Y_Y"/>
    <property type="match status" value="1"/>
</dbReference>
<keyword evidence="1" id="KW-0812">Transmembrane</keyword>
<dbReference type="InterPro" id="IPR050640">
    <property type="entry name" value="Bact_2-comp_sensor_kinase"/>
</dbReference>
<dbReference type="AlphaFoldDB" id="A0A2W1NKM2"/>
<feature type="transmembrane region" description="Helical" evidence="1">
    <location>
        <begin position="721"/>
        <end position="744"/>
    </location>
</feature>
<dbReference type="InterPro" id="IPR013783">
    <property type="entry name" value="Ig-like_fold"/>
</dbReference>
<dbReference type="InterPro" id="IPR011123">
    <property type="entry name" value="Y_Y_Y"/>
</dbReference>
<evidence type="ECO:0000313" key="4">
    <source>
        <dbReference type="EMBL" id="PZE18406.1"/>
    </source>
</evidence>
<protein>
    <recommendedName>
        <fullName evidence="6">Signal transduction histidine kinase internal region domain-containing protein</fullName>
    </recommendedName>
</protein>
<organism evidence="4 5">
    <name type="scientific">Putridiphycobacter roseus</name>
    <dbReference type="NCBI Taxonomy" id="2219161"/>
    <lineage>
        <taxon>Bacteria</taxon>
        <taxon>Pseudomonadati</taxon>
        <taxon>Bacteroidota</taxon>
        <taxon>Flavobacteriia</taxon>
        <taxon>Flavobacteriales</taxon>
        <taxon>Crocinitomicaceae</taxon>
        <taxon>Putridiphycobacter</taxon>
    </lineage>
</organism>
<dbReference type="Gene3D" id="3.30.565.10">
    <property type="entry name" value="Histidine kinase-like ATPase, C-terminal domain"/>
    <property type="match status" value="1"/>
</dbReference>
<dbReference type="InterPro" id="IPR036890">
    <property type="entry name" value="HATPase_C_sf"/>
</dbReference>
<dbReference type="Proteomes" id="UP000249248">
    <property type="component" value="Unassembled WGS sequence"/>
</dbReference>
<reference evidence="4 5" key="1">
    <citation type="submission" date="2018-06" db="EMBL/GenBank/DDBJ databases">
        <title>The draft genome sequence of Crocinitomix sp. SM1701.</title>
        <authorList>
            <person name="Zhang X."/>
        </authorList>
    </citation>
    <scope>NUCLEOTIDE SEQUENCE [LARGE SCALE GENOMIC DNA]</scope>
    <source>
        <strain evidence="4 5">SM1701</strain>
    </source>
</reference>
<dbReference type="Pfam" id="PF06580">
    <property type="entry name" value="His_kinase"/>
    <property type="match status" value="1"/>
</dbReference>
<name>A0A2W1NKM2_9FLAO</name>
<dbReference type="SUPFAM" id="SSF55874">
    <property type="entry name" value="ATPase domain of HSP90 chaperone/DNA topoisomerase II/histidine kinase"/>
    <property type="match status" value="1"/>
</dbReference>
<evidence type="ECO:0000259" key="3">
    <source>
        <dbReference type="Pfam" id="PF07495"/>
    </source>
</evidence>
<dbReference type="GO" id="GO:0000155">
    <property type="term" value="F:phosphorelay sensor kinase activity"/>
    <property type="evidence" value="ECO:0007669"/>
    <property type="project" value="InterPro"/>
</dbReference>
<feature type="domain" description="Signal transduction histidine kinase internal region" evidence="2">
    <location>
        <begin position="770"/>
        <end position="849"/>
    </location>
</feature>
<dbReference type="RefSeq" id="WP_111061306.1">
    <property type="nucleotide sequence ID" value="NZ_JBHUCU010000007.1"/>
</dbReference>
<evidence type="ECO:0000259" key="2">
    <source>
        <dbReference type="Pfam" id="PF06580"/>
    </source>
</evidence>
<dbReference type="GO" id="GO:0016020">
    <property type="term" value="C:membrane"/>
    <property type="evidence" value="ECO:0007669"/>
    <property type="project" value="InterPro"/>
</dbReference>
<comment type="caution">
    <text evidence="4">The sequence shown here is derived from an EMBL/GenBank/DDBJ whole genome shotgun (WGS) entry which is preliminary data.</text>
</comment>
<feature type="domain" description="Two component regulator three Y" evidence="3">
    <location>
        <begin position="661"/>
        <end position="716"/>
    </location>
</feature>
<keyword evidence="1" id="KW-0472">Membrane</keyword>
<dbReference type="PANTHER" id="PTHR34220">
    <property type="entry name" value="SENSOR HISTIDINE KINASE YPDA"/>
    <property type="match status" value="1"/>
</dbReference>
<dbReference type="EMBL" id="QKSB01000001">
    <property type="protein sequence ID" value="PZE18406.1"/>
    <property type="molecule type" value="Genomic_DNA"/>
</dbReference>
<evidence type="ECO:0000313" key="5">
    <source>
        <dbReference type="Proteomes" id="UP000249248"/>
    </source>
</evidence>
<evidence type="ECO:0000256" key="1">
    <source>
        <dbReference type="SAM" id="Phobius"/>
    </source>
</evidence>
<sequence length="977" mass="113203">MWKKIVLSLTIYCFIGFNLIAQNPPYYVIGAEAFSNINIYTLNYDDETDILYVGTNRGLFFYSQNKFNPLPPLNGQKGNSFFNLTRDQKGDLFCNNLQGQIFKIERNSISLFYETPEVENILDFKFYFDDQNHLLYSTRLQLKSVKPSGKTISILNQKKLKILLKTKYDKFNLYGCTQLPDGTIVGKIIGSNNSYFTYQNGHLEIFKLAFQSRKSKLKNTKVLFFQLGSNIFYNSKLGIAKSKDEEIRLKNSLQINSIIYQKNSDQVTIINANNGVRKIKSNEDSITASPTYFGDKFISTVTENVNNTTFLGTFKEGIMVVPSWDILRYDTGLSFEGITTSHKNVVYLSNNANTLYKHENGPVLQSKHDYNIKKLFTLKDIYTLNKKVIRNILHYQDGVPFYNNIKDLVEVPGQFFVFISTGAIIIVTKNGVEISPNFATKLETNRYVIPIKNRGRAITYHQKTEKLYYITSAGVFARKWNALNTDTLLFNNAMLDANDLTLYEDQLFIGTEKFGILLYKDNVVQSLIDLKDGLKSKTVIKLEVKNSLLFILTTKGLQVYDLVSKQFIGLGENEGVLTGKVINFSISDDKLWLLDKQGYYAYELKRLTSKENYNEFGRVYLDSIEVNNKAILLDSDSLFSYDKNDIKFYFDYRNIETKTEAIFNYKIIGISEEWQTLSTKVNSLVFPSLAPGKYSFLIKATYRGNETKTLRYNFKIKQPFWFQWWFILLLFLLIVLLVSSFFFLQNRKNKRDQKIMLEKQKMQSDIFESKLKAIRSQMNPHFIFNSLNSIQALVLKQDTQKSYDYIEMFADLVRKTLNFSEKNYVPLDEEITFLNIYLNLESLRMKEEFQFKIEKNIKEGIMIPSLLIQPFLENAIHHGLLHKKGNKTLLIDFHLNDDLVSCAITDNGIGRVKATEIKNRQKYNYTSFSLGATDERLRILSEQNSRQFNYTITDLYDEKGNAIGTKATINFPFINKY</sequence>
<dbReference type="Gene3D" id="2.60.40.10">
    <property type="entry name" value="Immunoglobulins"/>
    <property type="match status" value="1"/>
</dbReference>
<keyword evidence="1" id="KW-1133">Transmembrane helix</keyword>
<keyword evidence="5" id="KW-1185">Reference proteome</keyword>
<dbReference type="PANTHER" id="PTHR34220:SF7">
    <property type="entry name" value="SENSOR HISTIDINE KINASE YPDA"/>
    <property type="match status" value="1"/>
</dbReference>
<evidence type="ECO:0008006" key="6">
    <source>
        <dbReference type="Google" id="ProtNLM"/>
    </source>
</evidence>
<dbReference type="OrthoDB" id="9809670at2"/>
<gene>
    <name evidence="4" type="ORF">DNU06_00800</name>
</gene>